<feature type="transmembrane region" description="Helical" evidence="1">
    <location>
        <begin position="91"/>
        <end position="112"/>
    </location>
</feature>
<dbReference type="STRING" id="649764.HMPREF0762_00408"/>
<keyword evidence="1" id="KW-0812">Transmembrane</keyword>
<feature type="transmembrane region" description="Helical" evidence="1">
    <location>
        <begin position="16"/>
        <end position="36"/>
    </location>
</feature>
<dbReference type="EMBL" id="ACUX02000005">
    <property type="protein sequence ID" value="EEZ61774.1"/>
    <property type="molecule type" value="Genomic_DNA"/>
</dbReference>
<dbReference type="Proteomes" id="UP000006001">
    <property type="component" value="Unassembled WGS sequence"/>
</dbReference>
<dbReference type="RefSeq" id="WP_006361660.1">
    <property type="nucleotide sequence ID" value="NZ_GG700630.1"/>
</dbReference>
<dbReference type="AlphaFoldDB" id="D0WF90"/>
<feature type="transmembrane region" description="Helical" evidence="1">
    <location>
        <begin position="68"/>
        <end position="85"/>
    </location>
</feature>
<proteinExistence type="predicted"/>
<accession>D0WF90</accession>
<evidence type="ECO:0000256" key="1">
    <source>
        <dbReference type="SAM" id="Phobius"/>
    </source>
</evidence>
<keyword evidence="1" id="KW-1133">Transmembrane helix</keyword>
<evidence type="ECO:0000313" key="2">
    <source>
        <dbReference type="EMBL" id="EEZ61774.1"/>
    </source>
</evidence>
<organism evidence="2 3">
    <name type="scientific">Slackia exigua (strain ATCC 700122 / DSM 15923 / CIP 105133 / JCM 11022 / KCTC 5966 / S-7)</name>
    <dbReference type="NCBI Taxonomy" id="649764"/>
    <lineage>
        <taxon>Bacteria</taxon>
        <taxon>Bacillati</taxon>
        <taxon>Actinomycetota</taxon>
        <taxon>Coriobacteriia</taxon>
        <taxon>Eggerthellales</taxon>
        <taxon>Eggerthellaceae</taxon>
        <taxon>Slackia</taxon>
    </lineage>
</organism>
<keyword evidence="1" id="KW-0472">Membrane</keyword>
<feature type="transmembrane region" description="Helical" evidence="1">
    <location>
        <begin position="42"/>
        <end position="61"/>
    </location>
</feature>
<feature type="transmembrane region" description="Helical" evidence="1">
    <location>
        <begin position="119"/>
        <end position="139"/>
    </location>
</feature>
<protein>
    <recommendedName>
        <fullName evidence="4">TIGR02185 family protein</fullName>
    </recommendedName>
</protein>
<dbReference type="Pfam" id="PF09605">
    <property type="entry name" value="Trep_Strep"/>
    <property type="match status" value="1"/>
</dbReference>
<dbReference type="NCBIfam" id="TIGR02185">
    <property type="entry name" value="Trep_Strep"/>
    <property type="match status" value="1"/>
</dbReference>
<keyword evidence="3" id="KW-1185">Reference proteome</keyword>
<dbReference type="eggNOG" id="ENOG502ZCKX">
    <property type="taxonomic scope" value="Bacteria"/>
</dbReference>
<reference evidence="2" key="1">
    <citation type="submission" date="2009-10" db="EMBL/GenBank/DDBJ databases">
        <authorList>
            <person name="Weinstock G."/>
            <person name="Sodergren E."/>
            <person name="Clifton S."/>
            <person name="Fulton L."/>
            <person name="Fulton B."/>
            <person name="Courtney L."/>
            <person name="Fronick C."/>
            <person name="Harrison M."/>
            <person name="Strong C."/>
            <person name="Farmer C."/>
            <person name="Delahaunty K."/>
            <person name="Markovic C."/>
            <person name="Hall O."/>
            <person name="Minx P."/>
            <person name="Tomlinson C."/>
            <person name="Mitreva M."/>
            <person name="Nelson J."/>
            <person name="Hou S."/>
            <person name="Wollam A."/>
            <person name="Pepin K.H."/>
            <person name="Johnson M."/>
            <person name="Bhonagiri V."/>
            <person name="Nash W.E."/>
            <person name="Warren W."/>
            <person name="Chinwalla A."/>
            <person name="Mardis E.R."/>
            <person name="Wilson R.K."/>
        </authorList>
    </citation>
    <scope>NUCLEOTIDE SEQUENCE [LARGE SCALE GENOMIC DNA]</scope>
    <source>
        <strain evidence="2">ATCC 700122</strain>
    </source>
</reference>
<feature type="transmembrane region" description="Helical" evidence="1">
    <location>
        <begin position="159"/>
        <end position="186"/>
    </location>
</feature>
<dbReference type="GeneID" id="85007052"/>
<evidence type="ECO:0008006" key="4">
    <source>
        <dbReference type="Google" id="ProtNLM"/>
    </source>
</evidence>
<comment type="caution">
    <text evidence="2">The sequence shown here is derived from an EMBL/GenBank/DDBJ whole genome shotgun (WGS) entry which is preliminary data.</text>
</comment>
<evidence type="ECO:0000313" key="3">
    <source>
        <dbReference type="Proteomes" id="UP000006001"/>
    </source>
</evidence>
<gene>
    <name evidence="2" type="ORF">HMPREF0762_00408</name>
</gene>
<sequence length="202" mass="21771">MSDQMGKTNVKKSKQLVSAGVFIALYFVVFAVIGTVCMPVPPLYLAMTSIIALVGAPVYLMLVAKAPLHGPIFIAAVLPSLFLLLMGNIWIVVPFGALFGIIAEVIAGSGGFKSKGRNAISYLFFALNLIGGFLPIWVMRDYFFADTLSRGMSQEFVDALASITPIWVLLVMIVATVACGFVGVLISERMFKKHFQKAGIVS</sequence>
<name>D0WF90_SLAES</name>
<dbReference type="InterPro" id="IPR011733">
    <property type="entry name" value="CHP02185_IM"/>
</dbReference>
<dbReference type="HOGENOM" id="CLU_093450_1_0_11"/>